<comment type="caution">
    <text evidence="2">The sequence shown here is derived from an EMBL/GenBank/DDBJ whole genome shotgun (WGS) entry which is preliminary data.</text>
</comment>
<dbReference type="Pfam" id="PF18901">
    <property type="entry name" value="DUF5657"/>
    <property type="match status" value="1"/>
</dbReference>
<protein>
    <submittedName>
        <fullName evidence="2">Uncharacterized protein</fullName>
    </submittedName>
</protein>
<feature type="transmembrane region" description="Helical" evidence="1">
    <location>
        <begin position="15"/>
        <end position="37"/>
    </location>
</feature>
<name>A0A2M6XAY4_9BACT</name>
<sequence>MNLVTVLERLLSDPWIFLKILFLMGFFIYLAFAVIVVRQVKLMSQTLNGILDLPLKMIAWIHLLVAIGVFLLALIVL</sequence>
<keyword evidence="1" id="KW-1133">Transmembrane helix</keyword>
<keyword evidence="1" id="KW-0812">Transmembrane</keyword>
<gene>
    <name evidence="2" type="ORF">COT66_01890</name>
</gene>
<accession>A0A2M6XAY4</accession>
<reference evidence="3" key="1">
    <citation type="submission" date="2017-09" db="EMBL/GenBank/DDBJ databases">
        <title>Depth-based differentiation of microbial function through sediment-hosted aquifers and enrichment of novel symbionts in the deep terrestrial subsurface.</title>
        <authorList>
            <person name="Probst A.J."/>
            <person name="Ladd B."/>
            <person name="Jarett J.K."/>
            <person name="Geller-Mcgrath D.E."/>
            <person name="Sieber C.M.K."/>
            <person name="Emerson J.B."/>
            <person name="Anantharaman K."/>
            <person name="Thomas B.C."/>
            <person name="Malmstrom R."/>
            <person name="Stieglmeier M."/>
            <person name="Klingl A."/>
            <person name="Woyke T."/>
            <person name="Ryan C.M."/>
            <person name="Banfield J.F."/>
        </authorList>
    </citation>
    <scope>NUCLEOTIDE SEQUENCE [LARGE SCALE GENOMIC DNA]</scope>
</reference>
<evidence type="ECO:0000313" key="2">
    <source>
        <dbReference type="EMBL" id="PIU02116.1"/>
    </source>
</evidence>
<dbReference type="InterPro" id="IPR043716">
    <property type="entry name" value="DUF5657"/>
</dbReference>
<feature type="transmembrane region" description="Helical" evidence="1">
    <location>
        <begin position="57"/>
        <end position="76"/>
    </location>
</feature>
<keyword evidence="1" id="KW-0472">Membrane</keyword>
<dbReference type="EMBL" id="PEZK01000027">
    <property type="protein sequence ID" value="PIU02116.1"/>
    <property type="molecule type" value="Genomic_DNA"/>
</dbReference>
<dbReference type="AlphaFoldDB" id="A0A2M6XAY4"/>
<dbReference type="Proteomes" id="UP000231214">
    <property type="component" value="Unassembled WGS sequence"/>
</dbReference>
<evidence type="ECO:0000256" key="1">
    <source>
        <dbReference type="SAM" id="Phobius"/>
    </source>
</evidence>
<evidence type="ECO:0000313" key="3">
    <source>
        <dbReference type="Proteomes" id="UP000231214"/>
    </source>
</evidence>
<organism evidence="2 3">
    <name type="scientific">Candidatus Shapirobacteria bacterium CG09_land_8_20_14_0_10_49_15</name>
    <dbReference type="NCBI Taxonomy" id="1974482"/>
    <lineage>
        <taxon>Bacteria</taxon>
        <taxon>Candidatus Shapironibacteriota</taxon>
    </lineage>
</organism>
<proteinExistence type="predicted"/>